<name>A0ABM6GC60_9BACT</name>
<gene>
    <name evidence="7" type="ORF">BW47_00215</name>
</gene>
<evidence type="ECO:0000259" key="6">
    <source>
        <dbReference type="SMART" id="SM00983"/>
    </source>
</evidence>
<keyword evidence="8" id="KW-1185">Reference proteome</keyword>
<dbReference type="InterPro" id="IPR007373">
    <property type="entry name" value="Thiamin_PyroPKinase_B1-bd"/>
</dbReference>
<accession>A0ABM6GC60</accession>
<dbReference type="SUPFAM" id="SSF63999">
    <property type="entry name" value="Thiamin pyrophosphokinase, catalytic domain"/>
    <property type="match status" value="1"/>
</dbReference>
<dbReference type="InterPro" id="IPR006282">
    <property type="entry name" value="Thi_PPkinase"/>
</dbReference>
<organism evidence="7 8">
    <name type="scientific">Thermosipho melanesiensis</name>
    <dbReference type="NCBI Taxonomy" id="46541"/>
    <lineage>
        <taxon>Bacteria</taxon>
        <taxon>Thermotogati</taxon>
        <taxon>Thermotogota</taxon>
        <taxon>Thermotogae</taxon>
        <taxon>Thermotogales</taxon>
        <taxon>Fervidobacteriaceae</taxon>
        <taxon>Thermosipho</taxon>
    </lineage>
</organism>
<evidence type="ECO:0000256" key="1">
    <source>
        <dbReference type="ARBA" id="ARBA00022679"/>
    </source>
</evidence>
<dbReference type="RefSeq" id="WP_012056277.1">
    <property type="nucleotide sequence ID" value="NZ_CP007389.1"/>
</dbReference>
<dbReference type="InterPro" id="IPR007371">
    <property type="entry name" value="TPK_catalytic"/>
</dbReference>
<dbReference type="PANTHER" id="PTHR41299:SF1">
    <property type="entry name" value="THIAMINE PYROPHOSPHOKINASE"/>
    <property type="match status" value="1"/>
</dbReference>
<keyword evidence="1" id="KW-0808">Transferase</keyword>
<reference evidence="7 8" key="1">
    <citation type="submission" date="2014-02" db="EMBL/GenBank/DDBJ databases">
        <title>Diversity of Thermotogales isolates from hydrothermal vents.</title>
        <authorList>
            <person name="Haverkamp T.H.A."/>
            <person name="Lossouarn J."/>
            <person name="Geslin C."/>
            <person name="Nesbo C.L."/>
        </authorList>
    </citation>
    <scope>NUCLEOTIDE SEQUENCE [LARGE SCALE GENOMIC DNA]</scope>
    <source>
        <strain evidence="7 8">431</strain>
    </source>
</reference>
<dbReference type="Proteomes" id="UP000185490">
    <property type="component" value="Chromosome"/>
</dbReference>
<dbReference type="EC" id="2.7.6.2" evidence="5"/>
<dbReference type="CDD" id="cd07995">
    <property type="entry name" value="TPK"/>
    <property type="match status" value="1"/>
</dbReference>
<dbReference type="SMART" id="SM00983">
    <property type="entry name" value="TPK_B1_binding"/>
    <property type="match status" value="1"/>
</dbReference>
<keyword evidence="4" id="KW-0067">ATP-binding</keyword>
<dbReference type="InterPro" id="IPR036759">
    <property type="entry name" value="TPK_catalytic_sf"/>
</dbReference>
<feature type="domain" description="Thiamin pyrophosphokinase thiamin-binding" evidence="6">
    <location>
        <begin position="128"/>
        <end position="194"/>
    </location>
</feature>
<evidence type="ECO:0000256" key="5">
    <source>
        <dbReference type="NCBIfam" id="TIGR01378"/>
    </source>
</evidence>
<evidence type="ECO:0000313" key="7">
    <source>
        <dbReference type="EMBL" id="APT73123.1"/>
    </source>
</evidence>
<dbReference type="PANTHER" id="PTHR41299">
    <property type="entry name" value="THIAMINE PYROPHOSPHOKINASE"/>
    <property type="match status" value="1"/>
</dbReference>
<evidence type="ECO:0000256" key="2">
    <source>
        <dbReference type="ARBA" id="ARBA00022741"/>
    </source>
</evidence>
<keyword evidence="3" id="KW-0418">Kinase</keyword>
<proteinExistence type="predicted"/>
<dbReference type="Gene3D" id="3.40.50.10240">
    <property type="entry name" value="Thiamin pyrophosphokinase, catalytic domain"/>
    <property type="match status" value="1"/>
</dbReference>
<dbReference type="InterPro" id="IPR053149">
    <property type="entry name" value="TPK"/>
</dbReference>
<keyword evidence="2" id="KW-0547">Nucleotide-binding</keyword>
<dbReference type="Pfam" id="PF04265">
    <property type="entry name" value="TPK_B1_binding"/>
    <property type="match status" value="1"/>
</dbReference>
<dbReference type="NCBIfam" id="TIGR01378">
    <property type="entry name" value="thi_PPkinase"/>
    <property type="match status" value="1"/>
</dbReference>
<evidence type="ECO:0000256" key="3">
    <source>
        <dbReference type="ARBA" id="ARBA00022777"/>
    </source>
</evidence>
<dbReference type="Pfam" id="PF04263">
    <property type="entry name" value="TPK_catalytic"/>
    <property type="match status" value="1"/>
</dbReference>
<protein>
    <recommendedName>
        <fullName evidence="5">Thiamine diphosphokinase</fullName>
        <ecNumber evidence="5">2.7.6.2</ecNumber>
    </recommendedName>
</protein>
<dbReference type="EMBL" id="CP007389">
    <property type="protein sequence ID" value="APT73123.1"/>
    <property type="molecule type" value="Genomic_DNA"/>
</dbReference>
<evidence type="ECO:0000313" key="8">
    <source>
        <dbReference type="Proteomes" id="UP000185490"/>
    </source>
</evidence>
<sequence length="203" mass="23319">MKATIVLNGNTNETFIINSETIIAVDGGAKLLKDRGILPKAIVGDMDSLENEIIEYFKRKNVEIVVFPAEKDETDCELAIRYAIENGYDEIEIINFFGERLDMILSLFGLMKKFNVKITLRSEKLECGIIKKQMEKKVKIGEIWSFIPLCKAKFNLYGFKYQFNGEMKIDNPIGVSNETISENVKIEVLDGEVIYFRWMKKPL</sequence>
<evidence type="ECO:0000256" key="4">
    <source>
        <dbReference type="ARBA" id="ARBA00022840"/>
    </source>
</evidence>